<accession>A0A1V6SEP3</accession>
<dbReference type="Gene3D" id="3.40.50.1820">
    <property type="entry name" value="alpha/beta hydrolase"/>
    <property type="match status" value="1"/>
</dbReference>
<comment type="caution">
    <text evidence="1">The sequence shown here is derived from an EMBL/GenBank/DDBJ whole genome shotgun (WGS) entry which is preliminary data.</text>
</comment>
<evidence type="ECO:0000313" key="1">
    <source>
        <dbReference type="EMBL" id="OQE12194.1"/>
    </source>
</evidence>
<gene>
    <name evidence="1" type="ORF">PENVUL_c001G08275</name>
</gene>
<reference evidence="2" key="1">
    <citation type="journal article" date="2017" name="Nat. Microbiol.">
        <title>Global analysis of biosynthetic gene clusters reveals vast potential of secondary metabolite production in Penicillium species.</title>
        <authorList>
            <person name="Nielsen J.C."/>
            <person name="Grijseels S."/>
            <person name="Prigent S."/>
            <person name="Ji B."/>
            <person name="Dainat J."/>
            <person name="Nielsen K.F."/>
            <person name="Frisvad J.C."/>
            <person name="Workman M."/>
            <person name="Nielsen J."/>
        </authorList>
    </citation>
    <scope>NUCLEOTIDE SEQUENCE [LARGE SCALE GENOMIC DNA]</scope>
    <source>
        <strain evidence="2">IBT 29486</strain>
    </source>
</reference>
<dbReference type="GO" id="GO:0017000">
    <property type="term" value="P:antibiotic biosynthetic process"/>
    <property type="evidence" value="ECO:0007669"/>
    <property type="project" value="UniProtKB-ARBA"/>
</dbReference>
<dbReference type="GO" id="GO:0072330">
    <property type="term" value="P:monocarboxylic acid biosynthetic process"/>
    <property type="evidence" value="ECO:0007669"/>
    <property type="project" value="UniProtKB-ARBA"/>
</dbReference>
<dbReference type="AlphaFoldDB" id="A0A1V6SEP3"/>
<sequence length="449" mass="49438">MTIAFGAMIQEGHAALSISPVADLPQPTLVDFGDYGVAGGLYRPSVNSSKSRIAVYVMHAESDYMAFSACQELPRRGFVTFCANNAADKSGVMSTMSFENELFHAELGMQYLRNLTEIDKVVLFGHSGGGGLMSTFQNVAENGVPACQGPEKLYNCTSAVANLHPADGIMLMDANYGLATMPFLSLNPALDGITGTKVNQSLDLFNPANGFINGNSSRYTTEFKKAYQKAAVARNDYIIKYAQERLTALEANNGSFIDDEPLYITDSAYGVMNNKFFPQDTRYIAHTSKPWPLLHKDGSITTRIVESVRVPVNFESYANQYIQGALKTTVRRYLSTYAVRVTSDFDITPTGFHGINHASAQFSPSESVKGVHVPLLTMGMTGHWEYLNAENIYINAPGNDKAIVFVEGADHKIWTCAECESYPGQYGDTTKTTYDYIEQWLAKPERFLQ</sequence>
<organism evidence="1 2">
    <name type="scientific">Penicillium vulpinum</name>
    <dbReference type="NCBI Taxonomy" id="29845"/>
    <lineage>
        <taxon>Eukaryota</taxon>
        <taxon>Fungi</taxon>
        <taxon>Dikarya</taxon>
        <taxon>Ascomycota</taxon>
        <taxon>Pezizomycotina</taxon>
        <taxon>Eurotiomycetes</taxon>
        <taxon>Eurotiomycetidae</taxon>
        <taxon>Eurotiales</taxon>
        <taxon>Aspergillaceae</taxon>
        <taxon>Penicillium</taxon>
    </lineage>
</organism>
<dbReference type="SUPFAM" id="SSF53474">
    <property type="entry name" value="alpha/beta-Hydrolases"/>
    <property type="match status" value="1"/>
</dbReference>
<dbReference type="EMBL" id="MDYP01000001">
    <property type="protein sequence ID" value="OQE12194.1"/>
    <property type="molecule type" value="Genomic_DNA"/>
</dbReference>
<dbReference type="Proteomes" id="UP000191518">
    <property type="component" value="Unassembled WGS sequence"/>
</dbReference>
<name>A0A1V6SEP3_9EURO</name>
<keyword evidence="2" id="KW-1185">Reference proteome</keyword>
<protein>
    <recommendedName>
        <fullName evidence="3">Alpha/beta hydrolase</fullName>
    </recommendedName>
</protein>
<evidence type="ECO:0000313" key="2">
    <source>
        <dbReference type="Proteomes" id="UP000191518"/>
    </source>
</evidence>
<proteinExistence type="predicted"/>
<dbReference type="InterPro" id="IPR029058">
    <property type="entry name" value="AB_hydrolase_fold"/>
</dbReference>
<evidence type="ECO:0008006" key="3">
    <source>
        <dbReference type="Google" id="ProtNLM"/>
    </source>
</evidence>